<protein>
    <submittedName>
        <fullName evidence="1">Uncharacterized protein</fullName>
    </submittedName>
</protein>
<comment type="caution">
    <text evidence="1">The sequence shown here is derived from an EMBL/GenBank/DDBJ whole genome shotgun (WGS) entry which is preliminary data.</text>
</comment>
<organism evidence="1 2">
    <name type="scientific">Laodelphax striatellus</name>
    <name type="common">Small brown planthopper</name>
    <name type="synonym">Delphax striatella</name>
    <dbReference type="NCBI Taxonomy" id="195883"/>
    <lineage>
        <taxon>Eukaryota</taxon>
        <taxon>Metazoa</taxon>
        <taxon>Ecdysozoa</taxon>
        <taxon>Arthropoda</taxon>
        <taxon>Hexapoda</taxon>
        <taxon>Insecta</taxon>
        <taxon>Pterygota</taxon>
        <taxon>Neoptera</taxon>
        <taxon>Paraneoptera</taxon>
        <taxon>Hemiptera</taxon>
        <taxon>Auchenorrhyncha</taxon>
        <taxon>Fulgoroidea</taxon>
        <taxon>Delphacidae</taxon>
        <taxon>Criomorphinae</taxon>
        <taxon>Laodelphax</taxon>
    </lineage>
</organism>
<keyword evidence="2" id="KW-1185">Reference proteome</keyword>
<evidence type="ECO:0000313" key="2">
    <source>
        <dbReference type="Proteomes" id="UP000291343"/>
    </source>
</evidence>
<feature type="non-terminal residue" evidence="1">
    <location>
        <position position="83"/>
    </location>
</feature>
<dbReference type="InParanoid" id="A0A482XPF8"/>
<evidence type="ECO:0000313" key="1">
    <source>
        <dbReference type="EMBL" id="RZF47031.1"/>
    </source>
</evidence>
<dbReference type="Proteomes" id="UP000291343">
    <property type="component" value="Unassembled WGS sequence"/>
</dbReference>
<dbReference type="AlphaFoldDB" id="A0A482XPF8"/>
<dbReference type="OrthoDB" id="8170339at2759"/>
<proteinExistence type="predicted"/>
<sequence length="83" mass="9680">VFDVWDPALTEKIRSDPMSVLQREVVNVATTTIVVESQCSKLFSDQYEGNITVHYQKPEEFDNLFLYGLKYVIENFQKKSFVI</sequence>
<reference evidence="1 2" key="1">
    <citation type="journal article" date="2017" name="Gigascience">
        <title>Genome sequence of the small brown planthopper, Laodelphax striatellus.</title>
        <authorList>
            <person name="Zhu J."/>
            <person name="Jiang F."/>
            <person name="Wang X."/>
            <person name="Yang P."/>
            <person name="Bao Y."/>
            <person name="Zhao W."/>
            <person name="Wang W."/>
            <person name="Lu H."/>
            <person name="Wang Q."/>
            <person name="Cui N."/>
            <person name="Li J."/>
            <person name="Chen X."/>
            <person name="Luo L."/>
            <person name="Yu J."/>
            <person name="Kang L."/>
            <person name="Cui F."/>
        </authorList>
    </citation>
    <scope>NUCLEOTIDE SEQUENCE [LARGE SCALE GENOMIC DNA]</scope>
    <source>
        <strain evidence="1">Lst14</strain>
    </source>
</reference>
<accession>A0A482XPF8</accession>
<gene>
    <name evidence="1" type="ORF">LSTR_LSTR017071</name>
</gene>
<name>A0A482XPF8_LAOST</name>
<dbReference type="EMBL" id="QKKF02004984">
    <property type="protein sequence ID" value="RZF47031.1"/>
    <property type="molecule type" value="Genomic_DNA"/>
</dbReference>
<feature type="non-terminal residue" evidence="1">
    <location>
        <position position="1"/>
    </location>
</feature>